<dbReference type="EMBL" id="NULI01000168">
    <property type="protein sequence ID" value="PGS69045.1"/>
    <property type="molecule type" value="Genomic_DNA"/>
</dbReference>
<protein>
    <submittedName>
        <fullName evidence="1">Uncharacterized protein</fullName>
    </submittedName>
</protein>
<reference evidence="1 2" key="1">
    <citation type="submission" date="2017-09" db="EMBL/GenBank/DDBJ databases">
        <title>Large-scale bioinformatics analysis of Bacillus genomes uncovers conserved roles of natural products in bacterial physiology.</title>
        <authorList>
            <consortium name="Agbiome Team Llc"/>
            <person name="Bleich R.M."/>
            <person name="Grubbs K.J."/>
            <person name="Santa Maria K.C."/>
            <person name="Allen S.E."/>
            <person name="Farag S."/>
            <person name="Shank E.A."/>
            <person name="Bowers A."/>
        </authorList>
    </citation>
    <scope>NUCLEOTIDE SEQUENCE [LARGE SCALE GENOMIC DNA]</scope>
    <source>
        <strain evidence="1 2">AFS041711</strain>
    </source>
</reference>
<name>A0A9X7CIP8_BACCE</name>
<organism evidence="1 2">
    <name type="scientific">Bacillus cereus</name>
    <dbReference type="NCBI Taxonomy" id="1396"/>
    <lineage>
        <taxon>Bacteria</taxon>
        <taxon>Bacillati</taxon>
        <taxon>Bacillota</taxon>
        <taxon>Bacilli</taxon>
        <taxon>Bacillales</taxon>
        <taxon>Bacillaceae</taxon>
        <taxon>Bacillus</taxon>
        <taxon>Bacillus cereus group</taxon>
    </lineage>
</organism>
<accession>A0A9X7CIP8</accession>
<proteinExistence type="predicted"/>
<dbReference type="Proteomes" id="UP000224203">
    <property type="component" value="Unassembled WGS sequence"/>
</dbReference>
<dbReference type="AlphaFoldDB" id="A0A9X7CIP8"/>
<sequence>MNNQLTAIQEEAKRYQKECGGEIFVFPIEEENPQSLYAVVVYAGEAFHVFSEAVTVEDAAIGVQIILECFEKEGMKKEYSEVVRFITGEAQLNAPHVTMRRLKKENKFVPVPNECDYFEQGDGYALSARGVLKYTYIAMVQEQLPKAIQFMNKYYRLLATRGYGKSVAGIKKEVNRMSEDEAIGWLERTYEKYFGNGNEIMNIMNSLK</sequence>
<evidence type="ECO:0000313" key="1">
    <source>
        <dbReference type="EMBL" id="PGS69045.1"/>
    </source>
</evidence>
<comment type="caution">
    <text evidence="1">The sequence shown here is derived from an EMBL/GenBank/DDBJ whole genome shotgun (WGS) entry which is preliminary data.</text>
</comment>
<dbReference type="RefSeq" id="WP_098783502.1">
    <property type="nucleotide sequence ID" value="NZ_NULI01000168.1"/>
</dbReference>
<evidence type="ECO:0000313" key="2">
    <source>
        <dbReference type="Proteomes" id="UP000224203"/>
    </source>
</evidence>
<gene>
    <name evidence="1" type="ORF">COC69_26120</name>
</gene>